<comment type="caution">
    <text evidence="9">The sequence shown here is derived from an EMBL/GenBank/DDBJ whole genome shotgun (WGS) entry which is preliminary data.</text>
</comment>
<evidence type="ECO:0000256" key="7">
    <source>
        <dbReference type="SAM" id="Phobius"/>
    </source>
</evidence>
<keyword evidence="5 7" id="KW-1133">Transmembrane helix</keyword>
<comment type="subcellular location">
    <subcellularLocation>
        <location evidence="1">Cell membrane</location>
        <topology evidence="1">Multi-pass membrane protein</topology>
    </subcellularLocation>
</comment>
<feature type="transmembrane region" description="Helical" evidence="7">
    <location>
        <begin position="65"/>
        <end position="88"/>
    </location>
</feature>
<evidence type="ECO:0000256" key="6">
    <source>
        <dbReference type="ARBA" id="ARBA00023136"/>
    </source>
</evidence>
<organism evidence="9 10">
    <name type="scientific">Amedibacillus dolichus</name>
    <dbReference type="NCBI Taxonomy" id="31971"/>
    <lineage>
        <taxon>Bacteria</taxon>
        <taxon>Bacillati</taxon>
        <taxon>Bacillota</taxon>
        <taxon>Erysipelotrichia</taxon>
        <taxon>Erysipelotrichales</taxon>
        <taxon>Erysipelotrichaceae</taxon>
        <taxon>Amedibacillus</taxon>
    </lineage>
</organism>
<dbReference type="AlphaFoldDB" id="A0A415NYG7"/>
<feature type="domain" description="EamA" evidence="8">
    <location>
        <begin position="6"/>
        <end position="134"/>
    </location>
</feature>
<feature type="domain" description="EamA" evidence="8">
    <location>
        <begin position="145"/>
        <end position="276"/>
    </location>
</feature>
<evidence type="ECO:0000256" key="5">
    <source>
        <dbReference type="ARBA" id="ARBA00022989"/>
    </source>
</evidence>
<feature type="transmembrane region" description="Helical" evidence="7">
    <location>
        <begin position="148"/>
        <end position="165"/>
    </location>
</feature>
<dbReference type="PANTHER" id="PTHR42920:SF5">
    <property type="entry name" value="EAMA DOMAIN-CONTAINING PROTEIN"/>
    <property type="match status" value="1"/>
</dbReference>
<keyword evidence="4 7" id="KW-0812">Transmembrane</keyword>
<evidence type="ECO:0000313" key="10">
    <source>
        <dbReference type="Proteomes" id="UP000284868"/>
    </source>
</evidence>
<feature type="transmembrane region" description="Helical" evidence="7">
    <location>
        <begin position="206"/>
        <end position="224"/>
    </location>
</feature>
<feature type="transmembrane region" description="Helical" evidence="7">
    <location>
        <begin position="119"/>
        <end position="136"/>
    </location>
</feature>
<comment type="similarity">
    <text evidence="2">Belongs to the EamA transporter family.</text>
</comment>
<evidence type="ECO:0000256" key="3">
    <source>
        <dbReference type="ARBA" id="ARBA00022475"/>
    </source>
</evidence>
<accession>A0A415NYG7</accession>
<feature type="transmembrane region" description="Helical" evidence="7">
    <location>
        <begin position="7"/>
        <end position="28"/>
    </location>
</feature>
<evidence type="ECO:0000313" key="9">
    <source>
        <dbReference type="EMBL" id="RHM05489.1"/>
    </source>
</evidence>
<evidence type="ECO:0000256" key="2">
    <source>
        <dbReference type="ARBA" id="ARBA00007362"/>
    </source>
</evidence>
<dbReference type="Gene3D" id="1.10.3730.20">
    <property type="match status" value="1"/>
</dbReference>
<gene>
    <name evidence="9" type="ORF">DWZ83_10520</name>
</gene>
<keyword evidence="6 7" id="KW-0472">Membrane</keyword>
<evidence type="ECO:0000256" key="1">
    <source>
        <dbReference type="ARBA" id="ARBA00004651"/>
    </source>
</evidence>
<reference evidence="9 10" key="1">
    <citation type="submission" date="2018-08" db="EMBL/GenBank/DDBJ databases">
        <title>A genome reference for cultivated species of the human gut microbiota.</title>
        <authorList>
            <person name="Zou Y."/>
            <person name="Xue W."/>
            <person name="Luo G."/>
        </authorList>
    </citation>
    <scope>NUCLEOTIDE SEQUENCE [LARGE SCALE GENOMIC DNA]</scope>
    <source>
        <strain evidence="9 10">AF35-6BH</strain>
    </source>
</reference>
<feature type="transmembrane region" description="Helical" evidence="7">
    <location>
        <begin position="261"/>
        <end position="279"/>
    </location>
</feature>
<feature type="transmembrane region" description="Helical" evidence="7">
    <location>
        <begin position="34"/>
        <end position="53"/>
    </location>
</feature>
<evidence type="ECO:0000259" key="8">
    <source>
        <dbReference type="Pfam" id="PF00892"/>
    </source>
</evidence>
<keyword evidence="10" id="KW-1185">Reference proteome</keyword>
<name>A0A415NYG7_9FIRM</name>
<dbReference type="Pfam" id="PF00892">
    <property type="entry name" value="EamA"/>
    <property type="match status" value="2"/>
</dbReference>
<dbReference type="EMBL" id="QRPK01000114">
    <property type="protein sequence ID" value="RHM05489.1"/>
    <property type="molecule type" value="Genomic_DNA"/>
</dbReference>
<proteinExistence type="inferred from homology"/>
<dbReference type="Proteomes" id="UP000284868">
    <property type="component" value="Unassembled WGS sequence"/>
</dbReference>
<dbReference type="InterPro" id="IPR037185">
    <property type="entry name" value="EmrE-like"/>
</dbReference>
<dbReference type="InterPro" id="IPR000620">
    <property type="entry name" value="EamA_dom"/>
</dbReference>
<dbReference type="PANTHER" id="PTHR42920">
    <property type="entry name" value="OS03G0707200 PROTEIN-RELATED"/>
    <property type="match status" value="1"/>
</dbReference>
<dbReference type="SUPFAM" id="SSF103481">
    <property type="entry name" value="Multidrug resistance efflux transporter EmrE"/>
    <property type="match status" value="2"/>
</dbReference>
<sequence length="285" mass="31840">MTHTKANLILVFVAMVWGGGFIATSKALESFSPFYTIMIRFGIAGIVLGILSYKDLIQLKKKEVGFAIITGAALFGAFAFQTIGLQYTTASKNAFLTAVNVVFVPYLMWLWYRKRPSKKTFLTSILCFIGVTALTLNGESIKLGMGEVYSLLGALFFAIHILCLERGAEIKLMPYTCIQMSTAGFIGVFFALTLEKIPIGTDVSDWFSMLFLIFFSTLMAYLLQTYAQKFTSANEVSMILSCEAVFASIFSFIFLNEQFTLKMLLGIVMIFCAIIIQNYRKENNK</sequence>
<feature type="transmembrane region" description="Helical" evidence="7">
    <location>
        <begin position="94"/>
        <end position="112"/>
    </location>
</feature>
<feature type="transmembrane region" description="Helical" evidence="7">
    <location>
        <begin position="172"/>
        <end position="194"/>
    </location>
</feature>
<dbReference type="OrthoDB" id="9804865at2"/>
<dbReference type="InterPro" id="IPR051258">
    <property type="entry name" value="Diverse_Substrate_Transporter"/>
</dbReference>
<feature type="transmembrane region" description="Helical" evidence="7">
    <location>
        <begin position="236"/>
        <end position="255"/>
    </location>
</feature>
<protein>
    <submittedName>
        <fullName evidence="9">DMT family transporter</fullName>
    </submittedName>
</protein>
<keyword evidence="3" id="KW-1003">Cell membrane</keyword>
<dbReference type="GO" id="GO:0005886">
    <property type="term" value="C:plasma membrane"/>
    <property type="evidence" value="ECO:0007669"/>
    <property type="project" value="UniProtKB-SubCell"/>
</dbReference>
<dbReference type="RefSeq" id="WP_118365946.1">
    <property type="nucleotide sequence ID" value="NZ_CAJKGD010000003.1"/>
</dbReference>
<evidence type="ECO:0000256" key="4">
    <source>
        <dbReference type="ARBA" id="ARBA00022692"/>
    </source>
</evidence>